<sequence length="90" mass="10851">MGEAVQEFVDKEEKDAIEELVKFQLEKTQRFLKERHIDAEEEKIDEEVRKFRESRRKNTEEEDEEVREVTPLSFGLRLKNETLHMSEVNV</sequence>
<dbReference type="GO" id="GO:0035861">
    <property type="term" value="C:site of double-strand break"/>
    <property type="evidence" value="ECO:0007669"/>
    <property type="project" value="TreeGrafter"/>
</dbReference>
<feature type="coiled-coil region" evidence="1">
    <location>
        <begin position="37"/>
        <end position="64"/>
    </location>
</feature>
<dbReference type="AlphaFoldDB" id="A0A2P4S5N9"/>
<evidence type="ECO:0000256" key="1">
    <source>
        <dbReference type="SAM" id="Coils"/>
    </source>
</evidence>
<dbReference type="EMBL" id="PPHD01101740">
    <property type="protein sequence ID" value="POI19432.1"/>
    <property type="molecule type" value="Genomic_DNA"/>
</dbReference>
<keyword evidence="1" id="KW-0175">Coiled coil</keyword>
<dbReference type="PANTHER" id="PTHR10139:SF1">
    <property type="entry name" value="DOUBLE-STRAND BREAK REPAIR PROTEIN MRE11"/>
    <property type="match status" value="1"/>
</dbReference>
<dbReference type="GO" id="GO:0000723">
    <property type="term" value="P:telomere maintenance"/>
    <property type="evidence" value="ECO:0007669"/>
    <property type="project" value="TreeGrafter"/>
</dbReference>
<protein>
    <recommendedName>
        <fullName evidence="4">MRE11 protein</fullName>
    </recommendedName>
</protein>
<dbReference type="OrthoDB" id="30417at2759"/>
<dbReference type="PANTHER" id="PTHR10139">
    <property type="entry name" value="DOUBLE-STRAND BREAK REPAIR PROTEIN MRE11"/>
    <property type="match status" value="1"/>
</dbReference>
<comment type="caution">
    <text evidence="2">The sequence shown here is derived from an EMBL/GenBank/DDBJ whole genome shotgun (WGS) entry which is preliminary data.</text>
</comment>
<dbReference type="GO" id="GO:0030870">
    <property type="term" value="C:Mre11 complex"/>
    <property type="evidence" value="ECO:0007669"/>
    <property type="project" value="TreeGrafter"/>
</dbReference>
<gene>
    <name evidence="2" type="ORF">CIB84_016823</name>
</gene>
<keyword evidence="3" id="KW-1185">Reference proteome</keyword>
<dbReference type="GO" id="GO:0097552">
    <property type="term" value="P:mitochondrial double-strand break repair via homologous recombination"/>
    <property type="evidence" value="ECO:0007669"/>
    <property type="project" value="TreeGrafter"/>
</dbReference>
<dbReference type="GO" id="GO:0006303">
    <property type="term" value="P:double-strand break repair via nonhomologous end joining"/>
    <property type="evidence" value="ECO:0007669"/>
    <property type="project" value="TreeGrafter"/>
</dbReference>
<evidence type="ECO:0000313" key="3">
    <source>
        <dbReference type="Proteomes" id="UP000237246"/>
    </source>
</evidence>
<proteinExistence type="predicted"/>
<dbReference type="Proteomes" id="UP000237246">
    <property type="component" value="Unassembled WGS sequence"/>
</dbReference>
<name>A0A2P4S5N9_BAMTH</name>
<dbReference type="GO" id="GO:0007095">
    <property type="term" value="P:mitotic G2 DNA damage checkpoint signaling"/>
    <property type="evidence" value="ECO:0007669"/>
    <property type="project" value="TreeGrafter"/>
</dbReference>
<reference evidence="2 3" key="1">
    <citation type="submission" date="2018-01" db="EMBL/GenBank/DDBJ databases">
        <title>Comparison of the Chinese Bamboo Partridge and Red Junglefowl genome sequences highlights the importance of demography in genome evolution.</title>
        <authorList>
            <person name="Tiley G.P."/>
            <person name="Kimball R.T."/>
            <person name="Braun E.L."/>
            <person name="Burleigh J.G."/>
        </authorList>
    </citation>
    <scope>NUCLEOTIDE SEQUENCE [LARGE SCALE GENOMIC DNA]</scope>
    <source>
        <strain evidence="2">RTK389</strain>
        <tissue evidence="2">Blood</tissue>
    </source>
</reference>
<dbReference type="GO" id="GO:0031573">
    <property type="term" value="P:mitotic intra-S DNA damage checkpoint signaling"/>
    <property type="evidence" value="ECO:0007669"/>
    <property type="project" value="TreeGrafter"/>
</dbReference>
<evidence type="ECO:0008006" key="4">
    <source>
        <dbReference type="Google" id="ProtNLM"/>
    </source>
</evidence>
<accession>A0A2P4S5N9</accession>
<evidence type="ECO:0000313" key="2">
    <source>
        <dbReference type="EMBL" id="POI19432.1"/>
    </source>
</evidence>
<organism evidence="2 3">
    <name type="scientific">Bambusicola thoracicus</name>
    <name type="common">Chinese bamboo-partridge</name>
    <name type="synonym">Perdix thoracica</name>
    <dbReference type="NCBI Taxonomy" id="9083"/>
    <lineage>
        <taxon>Eukaryota</taxon>
        <taxon>Metazoa</taxon>
        <taxon>Chordata</taxon>
        <taxon>Craniata</taxon>
        <taxon>Vertebrata</taxon>
        <taxon>Euteleostomi</taxon>
        <taxon>Archelosauria</taxon>
        <taxon>Archosauria</taxon>
        <taxon>Dinosauria</taxon>
        <taxon>Saurischia</taxon>
        <taxon>Theropoda</taxon>
        <taxon>Coelurosauria</taxon>
        <taxon>Aves</taxon>
        <taxon>Neognathae</taxon>
        <taxon>Galloanserae</taxon>
        <taxon>Galliformes</taxon>
        <taxon>Phasianidae</taxon>
        <taxon>Perdicinae</taxon>
        <taxon>Bambusicola</taxon>
    </lineage>
</organism>
<dbReference type="GO" id="GO:0042138">
    <property type="term" value="P:meiotic DNA double-strand break formation"/>
    <property type="evidence" value="ECO:0007669"/>
    <property type="project" value="TreeGrafter"/>
</dbReference>
<dbReference type="GO" id="GO:0000014">
    <property type="term" value="F:single-stranded DNA endodeoxyribonuclease activity"/>
    <property type="evidence" value="ECO:0007669"/>
    <property type="project" value="TreeGrafter"/>
</dbReference>
<dbReference type="GO" id="GO:0000724">
    <property type="term" value="P:double-strand break repair via homologous recombination"/>
    <property type="evidence" value="ECO:0007669"/>
    <property type="project" value="TreeGrafter"/>
</dbReference>